<reference evidence="2" key="1">
    <citation type="journal article" date="2021" name="PeerJ">
        <title>Extensive microbial diversity within the chicken gut microbiome revealed by metagenomics and culture.</title>
        <authorList>
            <person name="Gilroy R."/>
            <person name="Ravi A."/>
            <person name="Getino M."/>
            <person name="Pursley I."/>
            <person name="Horton D.L."/>
            <person name="Alikhan N.F."/>
            <person name="Baker D."/>
            <person name="Gharbi K."/>
            <person name="Hall N."/>
            <person name="Watson M."/>
            <person name="Adriaenssens E.M."/>
            <person name="Foster-Nyarko E."/>
            <person name="Jarju S."/>
            <person name="Secka A."/>
            <person name="Antonio M."/>
            <person name="Oren A."/>
            <person name="Chaudhuri R.R."/>
            <person name="La Ragione R."/>
            <person name="Hildebrand F."/>
            <person name="Pallen M.J."/>
        </authorList>
    </citation>
    <scope>NUCLEOTIDE SEQUENCE</scope>
    <source>
        <strain evidence="2">6627</strain>
    </source>
</reference>
<gene>
    <name evidence="2" type="ORF">H9861_00280</name>
</gene>
<accession>A0A9D2A9S9</accession>
<reference evidence="2" key="2">
    <citation type="submission" date="2021-04" db="EMBL/GenBank/DDBJ databases">
        <authorList>
            <person name="Gilroy R."/>
        </authorList>
    </citation>
    <scope>NUCLEOTIDE SEQUENCE</scope>
    <source>
        <strain evidence="2">6627</strain>
    </source>
</reference>
<dbReference type="AlphaFoldDB" id="A0A9D2A9S9"/>
<dbReference type="Proteomes" id="UP000823963">
    <property type="component" value="Unassembled WGS sequence"/>
</dbReference>
<feature type="compositionally biased region" description="Basic and acidic residues" evidence="1">
    <location>
        <begin position="118"/>
        <end position="128"/>
    </location>
</feature>
<comment type="caution">
    <text evidence="2">The sequence shown here is derived from an EMBL/GenBank/DDBJ whole genome shotgun (WGS) entry which is preliminary data.</text>
</comment>
<feature type="region of interest" description="Disordered" evidence="1">
    <location>
        <begin position="106"/>
        <end position="128"/>
    </location>
</feature>
<organism evidence="2 3">
    <name type="scientific">Candidatus Ligilactobacillus excrementigallinarum</name>
    <dbReference type="NCBI Taxonomy" id="2838641"/>
    <lineage>
        <taxon>Bacteria</taxon>
        <taxon>Bacillati</taxon>
        <taxon>Bacillota</taxon>
        <taxon>Bacilli</taxon>
        <taxon>Lactobacillales</taxon>
        <taxon>Lactobacillaceae</taxon>
        <taxon>Ligilactobacillus</taxon>
    </lineage>
</organism>
<evidence type="ECO:0000256" key="1">
    <source>
        <dbReference type="SAM" id="MobiDB-lite"/>
    </source>
</evidence>
<protein>
    <submittedName>
        <fullName evidence="2">Uncharacterized protein</fullName>
    </submittedName>
</protein>
<sequence>MAVSRYYFDHGADENEKLWYAPTPDGDVLIRNASNKYTSKDYNLKKLGGVVFYTTPESGATGKYNDIAHDTDDGALYSSSEIDESKPVDKYILANNGIVYECKLDGNSANPDSGFYIKGDDNNSKSDS</sequence>
<proteinExistence type="predicted"/>
<evidence type="ECO:0000313" key="3">
    <source>
        <dbReference type="Proteomes" id="UP000823963"/>
    </source>
</evidence>
<dbReference type="EMBL" id="DXFP01000003">
    <property type="protein sequence ID" value="HIX01180.1"/>
    <property type="molecule type" value="Genomic_DNA"/>
</dbReference>
<name>A0A9D2A9S9_9LACO</name>
<evidence type="ECO:0000313" key="2">
    <source>
        <dbReference type="EMBL" id="HIX01180.1"/>
    </source>
</evidence>